<dbReference type="CDD" id="cd03801">
    <property type="entry name" value="GT4_PimA-like"/>
    <property type="match status" value="1"/>
</dbReference>
<evidence type="ECO:0000256" key="1">
    <source>
        <dbReference type="ARBA" id="ARBA00022679"/>
    </source>
</evidence>
<dbReference type="Pfam" id="PF00534">
    <property type="entry name" value="Glycos_transf_1"/>
    <property type="match status" value="1"/>
</dbReference>
<evidence type="ECO:0000256" key="2">
    <source>
        <dbReference type="SAM" id="Phobius"/>
    </source>
</evidence>
<dbReference type="GO" id="GO:0016757">
    <property type="term" value="F:glycosyltransferase activity"/>
    <property type="evidence" value="ECO:0007669"/>
    <property type="project" value="InterPro"/>
</dbReference>
<feature type="transmembrane region" description="Helical" evidence="2">
    <location>
        <begin position="118"/>
        <end position="139"/>
    </location>
</feature>
<dbReference type="InterPro" id="IPR001296">
    <property type="entry name" value="Glyco_trans_1"/>
</dbReference>
<protein>
    <submittedName>
        <fullName evidence="5">Glycosyl transferase family 1</fullName>
    </submittedName>
</protein>
<evidence type="ECO:0000259" key="4">
    <source>
        <dbReference type="Pfam" id="PF13439"/>
    </source>
</evidence>
<comment type="caution">
    <text evidence="5">The sequence shown here is derived from an EMBL/GenBank/DDBJ whole genome shotgun (WGS) entry which is preliminary data.</text>
</comment>
<dbReference type="PANTHER" id="PTHR46401">
    <property type="entry name" value="GLYCOSYLTRANSFERASE WBBK-RELATED"/>
    <property type="match status" value="1"/>
</dbReference>
<dbReference type="Gene3D" id="3.40.50.2000">
    <property type="entry name" value="Glycogen Phosphorylase B"/>
    <property type="match status" value="2"/>
</dbReference>
<dbReference type="PANTHER" id="PTHR46401:SF2">
    <property type="entry name" value="GLYCOSYLTRANSFERASE WBBK-RELATED"/>
    <property type="match status" value="1"/>
</dbReference>
<gene>
    <name evidence="5" type="ORF">NIES592_13880</name>
</gene>
<evidence type="ECO:0000313" key="6">
    <source>
        <dbReference type="Proteomes" id="UP000186391"/>
    </source>
</evidence>
<organism evidence="5 6">
    <name type="scientific">Fischerella major NIES-592</name>
    <dbReference type="NCBI Taxonomy" id="210994"/>
    <lineage>
        <taxon>Bacteria</taxon>
        <taxon>Bacillati</taxon>
        <taxon>Cyanobacteriota</taxon>
        <taxon>Cyanophyceae</taxon>
        <taxon>Nostocales</taxon>
        <taxon>Hapalosiphonaceae</taxon>
        <taxon>Fischerella</taxon>
    </lineage>
</organism>
<proteinExistence type="predicted"/>
<dbReference type="InterPro" id="IPR028098">
    <property type="entry name" value="Glyco_trans_4-like_N"/>
</dbReference>
<accession>A0A1U7GZ50</accession>
<dbReference type="Proteomes" id="UP000186391">
    <property type="component" value="Unassembled WGS sequence"/>
</dbReference>
<name>A0A1U7GZ50_9CYAN</name>
<dbReference type="EMBL" id="MRCA01000006">
    <property type="protein sequence ID" value="OKH13689.1"/>
    <property type="molecule type" value="Genomic_DNA"/>
</dbReference>
<dbReference type="SUPFAM" id="SSF53756">
    <property type="entry name" value="UDP-Glycosyltransferase/glycogen phosphorylase"/>
    <property type="match status" value="1"/>
</dbReference>
<dbReference type="GO" id="GO:0009103">
    <property type="term" value="P:lipopolysaccharide biosynthetic process"/>
    <property type="evidence" value="ECO:0007669"/>
    <property type="project" value="TreeGrafter"/>
</dbReference>
<keyword evidence="2" id="KW-0812">Transmembrane</keyword>
<dbReference type="Pfam" id="PF13439">
    <property type="entry name" value="Glyco_transf_4"/>
    <property type="match status" value="1"/>
</dbReference>
<evidence type="ECO:0000259" key="3">
    <source>
        <dbReference type="Pfam" id="PF00534"/>
    </source>
</evidence>
<dbReference type="RefSeq" id="WP_062247176.1">
    <property type="nucleotide sequence ID" value="NZ_MRCA01000006.1"/>
</dbReference>
<keyword evidence="1 5" id="KW-0808">Transferase</keyword>
<keyword evidence="2" id="KW-1133">Transmembrane helix</keyword>
<feature type="domain" description="Glycosyl transferase family 1" evidence="3">
    <location>
        <begin position="215"/>
        <end position="386"/>
    </location>
</feature>
<keyword evidence="2" id="KW-0472">Membrane</keyword>
<dbReference type="AlphaFoldDB" id="A0A1U7GZ50"/>
<feature type="domain" description="Glycosyltransferase subfamily 4-like N-terminal" evidence="4">
    <location>
        <begin position="32"/>
        <end position="195"/>
    </location>
</feature>
<keyword evidence="6" id="KW-1185">Reference proteome</keyword>
<evidence type="ECO:0000313" key="5">
    <source>
        <dbReference type="EMBL" id="OKH13689.1"/>
    </source>
</evidence>
<dbReference type="OrthoDB" id="73743at2"/>
<sequence length="410" mass="47035">MEHISSRVATVGEQTVSPNILVVCRTFLPKEGGIEEYIYNRCLQDTERVIVLTASCAGDKAFDKSQLFPVYRWQTPKSWGHSWSQNILQPFLNTVLSAILAIKLYFRYHYRYIEWGHGYGFISLLFLSYLLPIRFFIYLHGDDILCALRNPIMRSLFAFTLQRAEGIVCNSCWTRGLLTRNFQLNTPTHVIHPVVRRKKFGVASPTAIDDLRIRVRNRHNIPENAVVILSVGSLQKYKGFDLVIDNLPLLLTLGLDVHYILCGRGPCESKLQSQVQRLRLDRWVHFAGYVADRELAGYYAACDIFALLTLFDCKANSHLGFGMVYLEAAYFGKPVIASNIGCIADTVRQRENGLIVNPYSGLEIFQAFRQLCENQQLREQLGRRGKILANKRSLHRWLYIPESRYSCLLT</sequence>
<reference evidence="5 6" key="1">
    <citation type="submission" date="2016-11" db="EMBL/GenBank/DDBJ databases">
        <title>Draft Genome Sequences of Nine Cyanobacterial Strains from Diverse Habitats.</title>
        <authorList>
            <person name="Zhu T."/>
            <person name="Hou S."/>
            <person name="Lu X."/>
            <person name="Hess W.R."/>
        </authorList>
    </citation>
    <scope>NUCLEOTIDE SEQUENCE [LARGE SCALE GENOMIC DNA]</scope>
    <source>
        <strain evidence="5 6">NIES-592</strain>
    </source>
</reference>